<dbReference type="EMBL" id="BOQE01000001">
    <property type="protein sequence ID" value="GIM46878.1"/>
    <property type="molecule type" value="Genomic_DNA"/>
</dbReference>
<dbReference type="InterPro" id="IPR029069">
    <property type="entry name" value="HotDog_dom_sf"/>
</dbReference>
<dbReference type="Proteomes" id="UP001057291">
    <property type="component" value="Unassembled WGS sequence"/>
</dbReference>
<comment type="similarity">
    <text evidence="1">Belongs to the thioester dehydratase family. FabZ subfamily.</text>
</comment>
<dbReference type="GO" id="GO:0016829">
    <property type="term" value="F:lyase activity"/>
    <property type="evidence" value="ECO:0007669"/>
    <property type="project" value="UniProtKB-KW"/>
</dbReference>
<proteinExistence type="inferred from homology"/>
<dbReference type="Gene3D" id="3.10.129.10">
    <property type="entry name" value="Hotdog Thioesterase"/>
    <property type="match status" value="1"/>
</dbReference>
<comment type="caution">
    <text evidence="3">The sequence shown here is derived from an EMBL/GenBank/DDBJ whole genome shotgun (WGS) entry which is preliminary data.</text>
</comment>
<dbReference type="AlphaFoldDB" id="A0AAV4LGP9"/>
<gene>
    <name evidence="3" type="primary">fabZ_2</name>
    <name evidence="3" type="ORF">DNHGIG_24270</name>
</gene>
<dbReference type="Pfam" id="PF22817">
    <property type="entry name" value="ApeP-like"/>
    <property type="match status" value="1"/>
</dbReference>
<keyword evidence="4" id="KW-1185">Reference proteome</keyword>
<dbReference type="RefSeq" id="WP_282199926.1">
    <property type="nucleotide sequence ID" value="NZ_BOQE01000001.1"/>
</dbReference>
<name>A0AAV4LGP9_9BACL</name>
<dbReference type="InterPro" id="IPR016776">
    <property type="entry name" value="ApeP-like_dehydratase"/>
</dbReference>
<dbReference type="InterPro" id="IPR013114">
    <property type="entry name" value="FabA_FabZ"/>
</dbReference>
<dbReference type="PANTHER" id="PTHR30272:SF1">
    <property type="entry name" value="3-HYDROXYACYL-[ACYL-CARRIER-PROTEIN] DEHYDRATASE"/>
    <property type="match status" value="1"/>
</dbReference>
<evidence type="ECO:0000313" key="4">
    <source>
        <dbReference type="Proteomes" id="UP001057291"/>
    </source>
</evidence>
<dbReference type="PANTHER" id="PTHR30272">
    <property type="entry name" value="3-HYDROXYACYL-[ACYL-CARRIER-PROTEIN] DEHYDRATASE"/>
    <property type="match status" value="1"/>
</dbReference>
<accession>A0AAV4LGP9</accession>
<dbReference type="SUPFAM" id="SSF54637">
    <property type="entry name" value="Thioesterase/thiol ester dehydrase-isomerase"/>
    <property type="match status" value="1"/>
</dbReference>
<sequence length="143" mass="16197">MKNARFEIERVLAHRPPFLFVDQIESCEPAIRATGISGRIREKLEVLGWRVPFVPSWYLLELMAQVGAVATLSNRNGCEKTLMTGIDHFHYVKLVDIEQVLRAEVEILSFRYGMGKRRGRVFSGDDLIAEATIRFAVITGDAC</sequence>
<evidence type="ECO:0000256" key="2">
    <source>
        <dbReference type="ARBA" id="ARBA00023239"/>
    </source>
</evidence>
<evidence type="ECO:0000313" key="3">
    <source>
        <dbReference type="EMBL" id="GIM46878.1"/>
    </source>
</evidence>
<evidence type="ECO:0000256" key="1">
    <source>
        <dbReference type="ARBA" id="ARBA00009174"/>
    </source>
</evidence>
<protein>
    <submittedName>
        <fullName evidence="3">3-hydroxyacyl-[acyl-carrier-protein] dehydratase FabZ</fullName>
    </submittedName>
</protein>
<reference evidence="3" key="1">
    <citation type="journal article" date="2023" name="Int. J. Syst. Evol. Microbiol.">
        <title>Collibacillus ludicampi gen. nov., sp. nov., a new soil bacterium of the family Alicyclobacillaceae.</title>
        <authorList>
            <person name="Jojima T."/>
            <person name="Ioku Y."/>
            <person name="Fukuta Y."/>
            <person name="Shirasaka N."/>
            <person name="Matsumura Y."/>
            <person name="Mori M."/>
        </authorList>
    </citation>
    <scope>NUCLEOTIDE SEQUENCE</scope>
    <source>
        <strain evidence="3">TP075</strain>
    </source>
</reference>
<keyword evidence="2" id="KW-0456">Lyase</keyword>
<organism evidence="3 4">
    <name type="scientific">Collibacillus ludicampi</name>
    <dbReference type="NCBI Taxonomy" id="2771369"/>
    <lineage>
        <taxon>Bacteria</taxon>
        <taxon>Bacillati</taxon>
        <taxon>Bacillota</taxon>
        <taxon>Bacilli</taxon>
        <taxon>Bacillales</taxon>
        <taxon>Alicyclobacillaceae</taxon>
        <taxon>Collibacillus</taxon>
    </lineage>
</organism>